<name>A0A0M3J509_ANISI</name>
<organism evidence="1">
    <name type="scientific">Anisakis simplex</name>
    <name type="common">Herring worm</name>
    <dbReference type="NCBI Taxonomy" id="6269"/>
    <lineage>
        <taxon>Eukaryota</taxon>
        <taxon>Metazoa</taxon>
        <taxon>Ecdysozoa</taxon>
        <taxon>Nematoda</taxon>
        <taxon>Chromadorea</taxon>
        <taxon>Rhabditida</taxon>
        <taxon>Spirurina</taxon>
        <taxon>Ascaridomorpha</taxon>
        <taxon>Ascaridoidea</taxon>
        <taxon>Anisakidae</taxon>
        <taxon>Anisakis</taxon>
        <taxon>Anisakis simplex complex</taxon>
    </lineage>
</organism>
<reference evidence="1" key="1">
    <citation type="submission" date="2017-02" db="UniProtKB">
        <authorList>
            <consortium name="WormBaseParasite"/>
        </authorList>
    </citation>
    <scope>IDENTIFICATION</scope>
</reference>
<dbReference type="WBParaSite" id="ASIM_0000263601-mRNA-1">
    <property type="protein sequence ID" value="ASIM_0000263601-mRNA-1"/>
    <property type="gene ID" value="ASIM_0000263601"/>
</dbReference>
<sequence>LSRLIENDPLDEQISGPVDEAFWAQCRSEPSKALEREFMVRVYRYGVKDSDGNALRRETWPYLLGLLSWTENINDKYTEFVNNYNTAVEEWKKIEKIVKIRDHEAFTAARLRHSSYNGDLSVPMRDSSMNNDVFEEIDEMSNHSCDENHPHHRLTEKDKEVVFNER</sequence>
<protein>
    <submittedName>
        <fullName evidence="1">Rab-GAP TBC domain-containing protein</fullName>
    </submittedName>
</protein>
<proteinExistence type="predicted"/>
<dbReference type="AlphaFoldDB" id="A0A0M3J509"/>
<accession>A0A0M3J509</accession>
<evidence type="ECO:0000313" key="1">
    <source>
        <dbReference type="WBParaSite" id="ASIM_0000263601-mRNA-1"/>
    </source>
</evidence>